<comment type="caution">
    <text evidence="1">The sequence shown here is derived from an EMBL/GenBank/DDBJ whole genome shotgun (WGS) entry which is preliminary data.</text>
</comment>
<name>A0AAX6NCU4_PRIAR</name>
<dbReference type="EMBL" id="JAPTGD010000002">
    <property type="protein sequence ID" value="MDU9693325.1"/>
    <property type="molecule type" value="Genomic_DNA"/>
</dbReference>
<evidence type="ECO:0000313" key="2">
    <source>
        <dbReference type="Proteomes" id="UP001269400"/>
    </source>
</evidence>
<reference evidence="1" key="2">
    <citation type="submission" date="2022-12" db="EMBL/GenBank/DDBJ databases">
        <authorList>
            <person name="Dechsakulwatana C."/>
            <person name="Rungsihiranrut A."/>
            <person name="Muangchinda C."/>
            <person name="Ningthoujam R."/>
            <person name="Klankeo P."/>
            <person name="Pinyakong O."/>
        </authorList>
    </citation>
    <scope>NUCLEOTIDE SEQUENCE</scope>
    <source>
        <strain evidence="1">TL01-2</strain>
    </source>
</reference>
<organism evidence="1 2">
    <name type="scientific">Priestia aryabhattai</name>
    <name type="common">Bacillus aryabhattai</name>
    <dbReference type="NCBI Taxonomy" id="412384"/>
    <lineage>
        <taxon>Bacteria</taxon>
        <taxon>Bacillati</taxon>
        <taxon>Bacillota</taxon>
        <taxon>Bacilli</taxon>
        <taxon>Bacillales</taxon>
        <taxon>Bacillaceae</taxon>
        <taxon>Priestia</taxon>
    </lineage>
</organism>
<protein>
    <submittedName>
        <fullName evidence="1">Uncharacterized protein</fullName>
    </submittedName>
</protein>
<dbReference type="AlphaFoldDB" id="A0AAX6NCU4"/>
<sequence length="344" mass="40872">MEFCSERYKENAVEDNLVSLGEKREEHFLKAEKKKKLNEEFRKKRKVFSLNATEVHLLMRIHLEYISLMINLLKSNAVDQEEVGQWLKDVERQFSLLNKLRAKFNKVKPYEETKIQWDYVDLADTIDAVESSLYIEDGPEEYEEMSAEEKIAAHLRYRFKKVYSSRLKLVNEESYPFNYELKNVPKGFREEQLKKGNIQKKNEYKYQQEFENKLVLIEEKNLCLLEDGIKNYYVMKYPANFRRHLIRLAKKGTAKYYSNENFQSENNISSEVCVFPSGWRIREGAIEAIKGNKVFKNVKLEVLSQVQYEKNENLLITAMAHLNKEIMESIQEWNNSKMKSFVSS</sequence>
<proteinExistence type="predicted"/>
<gene>
    <name evidence="1" type="ORF">O0Q50_19320</name>
</gene>
<accession>A0AAX6NCU4</accession>
<reference evidence="1" key="1">
    <citation type="journal article" date="2022" name="J Environ Chem Eng">
        <title>Biodegradation of petroleum oil using a constructed nonpathogenic and heavy metal-tolerant bacterial consortium isolated from marine sponges.</title>
        <authorList>
            <person name="Dechsakulwatana C."/>
            <person name="Rungsihiranrut A."/>
            <person name="Muangchinda C."/>
            <person name="Ningthoujam R."/>
            <person name="Klankeo P."/>
            <person name="Pinyakong O."/>
        </authorList>
    </citation>
    <scope>NUCLEOTIDE SEQUENCE</scope>
    <source>
        <strain evidence="1">TL01-2</strain>
    </source>
</reference>
<dbReference type="Proteomes" id="UP001269400">
    <property type="component" value="Unassembled WGS sequence"/>
</dbReference>
<evidence type="ECO:0000313" key="1">
    <source>
        <dbReference type="EMBL" id="MDU9693325.1"/>
    </source>
</evidence>
<dbReference type="RefSeq" id="WP_316910553.1">
    <property type="nucleotide sequence ID" value="NZ_JAPTGD010000002.1"/>
</dbReference>